<dbReference type="Proteomes" id="UP000177622">
    <property type="component" value="Unassembled WGS sequence"/>
</dbReference>
<comment type="caution">
    <text evidence="1">The sequence shown here is derived from an EMBL/GenBank/DDBJ whole genome shotgun (WGS) entry which is preliminary data.</text>
</comment>
<dbReference type="RefSeq" id="XP_022486565.1">
    <property type="nucleotide sequence ID" value="XM_022633594.1"/>
</dbReference>
<evidence type="ECO:0000313" key="2">
    <source>
        <dbReference type="Proteomes" id="UP000177622"/>
    </source>
</evidence>
<gene>
    <name evidence="1" type="ORF">PENARI_c014G09435</name>
</gene>
<sequence length="103" mass="10864">MAAKVDPTLSALYEVGAAKSDSSGHVQNLGLSREALYGVECETLNAALPRLDERLSDLDIDPYCTAPILSPDKWSGIMNAVPTFEGNASHADVVHGGNKPAKL</sequence>
<reference evidence="1 2" key="1">
    <citation type="journal article" date="2016" name="Sci. Rep.">
        <title>Penicillium arizonense, a new, genome sequenced fungal species, reveals a high chemical diversity in secreted metabolites.</title>
        <authorList>
            <person name="Grijseels S."/>
            <person name="Nielsen J.C."/>
            <person name="Randelovic M."/>
            <person name="Nielsen J."/>
            <person name="Nielsen K.F."/>
            <person name="Workman M."/>
            <person name="Frisvad J.C."/>
        </authorList>
    </citation>
    <scope>NUCLEOTIDE SEQUENCE [LARGE SCALE GENOMIC DNA]</scope>
    <source>
        <strain evidence="1 2">CBS 141311</strain>
    </source>
</reference>
<dbReference type="EMBL" id="LXJU01000014">
    <property type="protein sequence ID" value="OGE51120.1"/>
    <property type="molecule type" value="Genomic_DNA"/>
</dbReference>
<evidence type="ECO:0000313" key="1">
    <source>
        <dbReference type="EMBL" id="OGE51120.1"/>
    </source>
</evidence>
<protein>
    <submittedName>
        <fullName evidence="1">Uncharacterized protein</fullName>
    </submittedName>
</protein>
<dbReference type="STRING" id="1835702.A0A1F5LDN3"/>
<dbReference type="OrthoDB" id="538336at2759"/>
<organism evidence="1 2">
    <name type="scientific">Penicillium arizonense</name>
    <dbReference type="NCBI Taxonomy" id="1835702"/>
    <lineage>
        <taxon>Eukaryota</taxon>
        <taxon>Fungi</taxon>
        <taxon>Dikarya</taxon>
        <taxon>Ascomycota</taxon>
        <taxon>Pezizomycotina</taxon>
        <taxon>Eurotiomycetes</taxon>
        <taxon>Eurotiomycetidae</taxon>
        <taxon>Eurotiales</taxon>
        <taxon>Aspergillaceae</taxon>
        <taxon>Penicillium</taxon>
    </lineage>
</organism>
<dbReference type="AlphaFoldDB" id="A0A1F5LDN3"/>
<name>A0A1F5LDN3_PENAI</name>
<proteinExistence type="predicted"/>
<accession>A0A1F5LDN3</accession>
<dbReference type="GeneID" id="34578328"/>
<keyword evidence="2" id="KW-1185">Reference proteome</keyword>